<dbReference type="Proteomes" id="UP000278673">
    <property type="component" value="Unassembled WGS sequence"/>
</dbReference>
<feature type="transmembrane region" description="Helical" evidence="2">
    <location>
        <begin position="47"/>
        <end position="65"/>
    </location>
</feature>
<keyword evidence="2" id="KW-0812">Transmembrane</keyword>
<gene>
    <name evidence="3" type="ORF">EBN88_23695</name>
</gene>
<keyword evidence="4" id="KW-1185">Reference proteome</keyword>
<evidence type="ECO:0000256" key="1">
    <source>
        <dbReference type="SAM" id="MobiDB-lite"/>
    </source>
</evidence>
<feature type="transmembrane region" description="Helical" evidence="2">
    <location>
        <begin position="168"/>
        <end position="191"/>
    </location>
</feature>
<proteinExistence type="predicted"/>
<accession>A0A3M2LEW3</accession>
<comment type="caution">
    <text evidence="3">The sequence shown here is derived from an EMBL/GenBank/DDBJ whole genome shotgun (WGS) entry which is preliminary data.</text>
</comment>
<feature type="transmembrane region" description="Helical" evidence="2">
    <location>
        <begin position="233"/>
        <end position="251"/>
    </location>
</feature>
<dbReference type="EMBL" id="RFFJ01000176">
    <property type="protein sequence ID" value="RMI34525.1"/>
    <property type="molecule type" value="Genomic_DNA"/>
</dbReference>
<keyword evidence="2" id="KW-0472">Membrane</keyword>
<evidence type="ECO:0000313" key="3">
    <source>
        <dbReference type="EMBL" id="RMI34525.1"/>
    </source>
</evidence>
<reference evidence="3 4" key="1">
    <citation type="submission" date="2018-10" db="EMBL/GenBank/DDBJ databases">
        <title>Isolation, diversity and antifungal activity of actinobacteria from wheat.</title>
        <authorList>
            <person name="Han C."/>
        </authorList>
    </citation>
    <scope>NUCLEOTIDE SEQUENCE [LARGE SCALE GENOMIC DNA]</scope>
    <source>
        <strain evidence="3 4">NEAU-YY642</strain>
    </source>
</reference>
<dbReference type="AlphaFoldDB" id="A0A3M2LEW3"/>
<protein>
    <submittedName>
        <fullName evidence="3">ECF transporter S component</fullName>
    </submittedName>
</protein>
<evidence type="ECO:0000313" key="4">
    <source>
        <dbReference type="Proteomes" id="UP000278673"/>
    </source>
</evidence>
<dbReference type="Gene3D" id="1.10.1760.20">
    <property type="match status" value="1"/>
</dbReference>
<evidence type="ECO:0000256" key="2">
    <source>
        <dbReference type="SAM" id="Phobius"/>
    </source>
</evidence>
<keyword evidence="2" id="KW-1133">Transmembrane helix</keyword>
<dbReference type="InterPro" id="IPR024529">
    <property type="entry name" value="ECF_trnsprt_substrate-spec"/>
</dbReference>
<dbReference type="Pfam" id="PF12822">
    <property type="entry name" value="ECF_trnsprt"/>
    <property type="match status" value="1"/>
</dbReference>
<feature type="compositionally biased region" description="Low complexity" evidence="1">
    <location>
        <begin position="289"/>
        <end position="312"/>
    </location>
</feature>
<name>A0A3M2LEW3_9ACTN</name>
<organism evidence="3 4">
    <name type="scientific">Streptomyces triticirhizae</name>
    <dbReference type="NCBI Taxonomy" id="2483353"/>
    <lineage>
        <taxon>Bacteria</taxon>
        <taxon>Bacillati</taxon>
        <taxon>Actinomycetota</taxon>
        <taxon>Actinomycetes</taxon>
        <taxon>Kitasatosporales</taxon>
        <taxon>Streptomycetaceae</taxon>
        <taxon>Streptomyces</taxon>
    </lineage>
</organism>
<feature type="transmembrane region" description="Helical" evidence="2">
    <location>
        <begin position="12"/>
        <end position="35"/>
    </location>
</feature>
<feature type="region of interest" description="Disordered" evidence="1">
    <location>
        <begin position="270"/>
        <end position="335"/>
    </location>
</feature>
<sequence>MPQRATALRVGPRAAVVLALASVIGLAMFCWPLLLPPQPQEVAHADQAQLLFVLLLPVILAVVLAEVSEGGIDPKSLALLGVLAAVNAALRPLGAGTAGIETVFFLLVLAGRVFGPGFGFALGNVSLFASALLTAGIGPWLPFQMMAAGWVGLGAGLLPRRVTGRAEIALLAGYGVVSAYAFGFFMNLWFWPFAVDDGTQLAMDPEAGPLANLRTFVLYTLATSSLGWDTGRAVTNAVAISVLGPAVLVTLRRAARRAAFDAPVAFTPPARPLPAPPVEATAPAPPAEAIPEPTTEPTTEATTEPTTASGPEPAVPRPAPGLATLSRSLEKEREH</sequence>
<feature type="compositionally biased region" description="Pro residues" evidence="1">
    <location>
        <begin position="270"/>
        <end position="288"/>
    </location>
</feature>